<comment type="caution">
    <text evidence="2">The sequence shown here is derived from an EMBL/GenBank/DDBJ whole genome shotgun (WGS) entry which is preliminary data.</text>
</comment>
<dbReference type="SUPFAM" id="SSF52129">
    <property type="entry name" value="Caspase-like"/>
    <property type="match status" value="1"/>
</dbReference>
<organism evidence="2 3">
    <name type="scientific">Dyadobacter chenwenxiniae</name>
    <dbReference type="NCBI Taxonomy" id="2906456"/>
    <lineage>
        <taxon>Bacteria</taxon>
        <taxon>Pseudomonadati</taxon>
        <taxon>Bacteroidota</taxon>
        <taxon>Cytophagia</taxon>
        <taxon>Cytophagales</taxon>
        <taxon>Spirosomataceae</taxon>
        <taxon>Dyadobacter</taxon>
    </lineage>
</organism>
<dbReference type="GO" id="GO:0006508">
    <property type="term" value="P:proteolysis"/>
    <property type="evidence" value="ECO:0007669"/>
    <property type="project" value="InterPro"/>
</dbReference>
<evidence type="ECO:0000313" key="3">
    <source>
        <dbReference type="Proteomes" id="UP001139000"/>
    </source>
</evidence>
<dbReference type="RefSeq" id="WP_234653443.1">
    <property type="nucleotide sequence ID" value="NZ_CP094997.1"/>
</dbReference>
<dbReference type="Gene3D" id="3.40.50.1460">
    <property type="match status" value="1"/>
</dbReference>
<gene>
    <name evidence="2" type="ORF">LXM26_03720</name>
</gene>
<dbReference type="PANTHER" id="PTHR22576">
    <property type="entry name" value="MUCOSA ASSOCIATED LYMPHOID TISSUE LYMPHOMA TRANSLOCATION PROTEIN 1/PARACASPASE"/>
    <property type="match status" value="1"/>
</dbReference>
<dbReference type="InterPro" id="IPR029030">
    <property type="entry name" value="Caspase-like_dom_sf"/>
</dbReference>
<dbReference type="PANTHER" id="PTHR22576:SF37">
    <property type="entry name" value="MUCOSA-ASSOCIATED LYMPHOID TISSUE LYMPHOMA TRANSLOCATION PROTEIN 1"/>
    <property type="match status" value="1"/>
</dbReference>
<evidence type="ECO:0000313" key="2">
    <source>
        <dbReference type="EMBL" id="MCF0060586.1"/>
    </source>
</evidence>
<dbReference type="InterPro" id="IPR052039">
    <property type="entry name" value="Caspase-related_regulators"/>
</dbReference>
<name>A0A9X1PH84_9BACT</name>
<keyword evidence="3" id="KW-1185">Reference proteome</keyword>
<feature type="domain" description="Peptidase C14 caspase" evidence="1">
    <location>
        <begin position="287"/>
        <end position="467"/>
    </location>
</feature>
<protein>
    <submittedName>
        <fullName evidence="2">Caspase family protein</fullName>
    </submittedName>
</protein>
<accession>A0A9X1PH84</accession>
<dbReference type="InterPro" id="IPR011600">
    <property type="entry name" value="Pept_C14_caspase"/>
</dbReference>
<dbReference type="AlphaFoldDB" id="A0A9X1PH84"/>
<reference evidence="2" key="1">
    <citation type="submission" date="2021-12" db="EMBL/GenBank/DDBJ databases">
        <title>Novel species in genus Dyadobacter.</title>
        <authorList>
            <person name="Ma C."/>
        </authorList>
    </citation>
    <scope>NUCLEOTIDE SEQUENCE</scope>
    <source>
        <strain evidence="2">LJ419</strain>
    </source>
</reference>
<dbReference type="Proteomes" id="UP001139000">
    <property type="component" value="Unassembled WGS sequence"/>
</dbReference>
<evidence type="ECO:0000259" key="1">
    <source>
        <dbReference type="Pfam" id="PF00656"/>
    </source>
</evidence>
<proteinExistence type="predicted"/>
<dbReference type="GO" id="GO:0004197">
    <property type="term" value="F:cysteine-type endopeptidase activity"/>
    <property type="evidence" value="ECO:0007669"/>
    <property type="project" value="InterPro"/>
</dbReference>
<dbReference type="Pfam" id="PF00656">
    <property type="entry name" value="Peptidase_C14"/>
    <property type="match status" value="1"/>
</dbReference>
<sequence length="515" mass="57367">MNKLFALLIIFTIPCKAQQTDRITWKLLFEIHDAQSGVLREAKISNRLFQRMSAKSNIWRRNRIDNTDGTDHQWTEEIHLNSSKPETVIFVTSEPAEFDRLVKSLTDQQVGAGEGQGFASLEARTFASGRTMSSFSKSSRLVEVLSNNNAGTQEWIFQLSKTAPATPTPTKDKTPPVISIIEPKEAQTKSLVEVRLSRISVKIKVSDGSGIKSVVMDGKLVKPDVDSIYSQVFTLPPNLSQKTVKIEAIDNPGNVASALVTLKSKLPEPITASDETNFEDIAQGRYYALIISVQSYQPGIRPLSNPHKDGEALSKVLLRRYKFNAGDVSILKDPTVAELGQALEKLKATLTKKDNLLIFFSGHGEWDEKIGQGYWLLKDAEYKNQATWISNSTVKDYIRGINSRHTLLVTDACFGGSISSKSADDTAEKKIYKLPSRIAITSGNLEQVPDNSVFMKYFLERLRENESKYLPALAFFSSFYTAVISNSGENTPHQPQYSRIDNTGHQGGDFIFTLK</sequence>
<dbReference type="EMBL" id="JAJTTC010000001">
    <property type="protein sequence ID" value="MCF0060586.1"/>
    <property type="molecule type" value="Genomic_DNA"/>
</dbReference>